<organism evidence="2 3">
    <name type="scientific">Lysobacter panacisoli</name>
    <dbReference type="NCBI Taxonomy" id="1255263"/>
    <lineage>
        <taxon>Bacteria</taxon>
        <taxon>Pseudomonadati</taxon>
        <taxon>Pseudomonadota</taxon>
        <taxon>Gammaproteobacteria</taxon>
        <taxon>Lysobacterales</taxon>
        <taxon>Lysobacteraceae</taxon>
        <taxon>Lysobacter</taxon>
    </lineage>
</organism>
<dbReference type="Proteomes" id="UP001501083">
    <property type="component" value="Unassembled WGS sequence"/>
</dbReference>
<comment type="caution">
    <text evidence="2">The sequence shown here is derived from an EMBL/GenBank/DDBJ whole genome shotgun (WGS) entry which is preliminary data.</text>
</comment>
<accession>A0ABP9LNQ0</accession>
<keyword evidence="1" id="KW-0472">Membrane</keyword>
<feature type="transmembrane region" description="Helical" evidence="1">
    <location>
        <begin position="74"/>
        <end position="94"/>
    </location>
</feature>
<evidence type="ECO:0000256" key="1">
    <source>
        <dbReference type="SAM" id="Phobius"/>
    </source>
</evidence>
<dbReference type="InterPro" id="IPR021215">
    <property type="entry name" value="DUF2752"/>
</dbReference>
<keyword evidence="1" id="KW-1133">Transmembrane helix</keyword>
<keyword evidence="3" id="KW-1185">Reference proteome</keyword>
<feature type="transmembrane region" description="Helical" evidence="1">
    <location>
        <begin position="114"/>
        <end position="137"/>
    </location>
</feature>
<dbReference type="EMBL" id="BAABKY010000006">
    <property type="protein sequence ID" value="GAA5082309.1"/>
    <property type="molecule type" value="Genomic_DNA"/>
</dbReference>
<proteinExistence type="predicted"/>
<gene>
    <name evidence="2" type="ORF">GCM10025759_33680</name>
</gene>
<dbReference type="Pfam" id="PF10825">
    <property type="entry name" value="DUF2752"/>
    <property type="match status" value="1"/>
</dbReference>
<sequence>MQARNAPASRALVLSGVLAVGTAGAWVLHRFDPDSASSLFPPCLFHLATGLYCPGCGITRALHAFVHGDIARAWSMNPLLLFALPALALVLWQWGTQRTLLPAAINRRLHDGVWWIVVLLAFGVLRNLPWPAFAWMAPG</sequence>
<reference evidence="3" key="1">
    <citation type="journal article" date="2019" name="Int. J. Syst. Evol. Microbiol.">
        <title>The Global Catalogue of Microorganisms (GCM) 10K type strain sequencing project: providing services to taxonomists for standard genome sequencing and annotation.</title>
        <authorList>
            <consortium name="The Broad Institute Genomics Platform"/>
            <consortium name="The Broad Institute Genome Sequencing Center for Infectious Disease"/>
            <person name="Wu L."/>
            <person name="Ma J."/>
        </authorList>
    </citation>
    <scope>NUCLEOTIDE SEQUENCE [LARGE SCALE GENOMIC DNA]</scope>
    <source>
        <strain evidence="3">JCM 19212</strain>
    </source>
</reference>
<protein>
    <submittedName>
        <fullName evidence="2">DUF2752 domain-containing protein</fullName>
    </submittedName>
</protein>
<feature type="transmembrane region" description="Helical" evidence="1">
    <location>
        <begin position="12"/>
        <end position="29"/>
    </location>
</feature>
<evidence type="ECO:0000313" key="3">
    <source>
        <dbReference type="Proteomes" id="UP001501083"/>
    </source>
</evidence>
<evidence type="ECO:0000313" key="2">
    <source>
        <dbReference type="EMBL" id="GAA5082309.1"/>
    </source>
</evidence>
<keyword evidence="1" id="KW-0812">Transmembrane</keyword>
<name>A0ABP9LNQ0_9GAMM</name>